<feature type="binding site" evidence="7">
    <location>
        <begin position="151"/>
        <end position="152"/>
    </location>
    <ligand>
        <name>UDP-N-acetyl-alpha-D-muramoyl-L-alanyl-D-glutamate</name>
        <dbReference type="ChEBI" id="CHEBI:83900"/>
    </ligand>
</feature>
<feature type="binding site" evidence="7">
    <location>
        <position position="465"/>
    </location>
    <ligand>
        <name>meso-2,6-diaminopimelate</name>
        <dbReference type="ChEBI" id="CHEBI:57791"/>
    </ligand>
</feature>
<dbReference type="InterPro" id="IPR036615">
    <property type="entry name" value="Mur_ligase_C_dom_sf"/>
</dbReference>
<feature type="domain" description="Mur ligase C-terminal" evidence="10">
    <location>
        <begin position="339"/>
        <end position="467"/>
    </location>
</feature>
<organism evidence="12 13">
    <name type="scientific">Wohlfahrtiimonas larvae</name>
    <dbReference type="NCBI Taxonomy" id="1157986"/>
    <lineage>
        <taxon>Bacteria</taxon>
        <taxon>Pseudomonadati</taxon>
        <taxon>Pseudomonadota</taxon>
        <taxon>Gammaproteobacteria</taxon>
        <taxon>Cardiobacteriales</taxon>
        <taxon>Ignatzschineriaceae</taxon>
        <taxon>Wohlfahrtiimonas</taxon>
    </lineage>
</organism>
<evidence type="ECO:0000259" key="10">
    <source>
        <dbReference type="Pfam" id="PF02875"/>
    </source>
</evidence>
<sequence>MKLSQLFSNLDLTKALQDIVITGLSSDSRYVEKGDLFFALQGEHNHGLDYIDALREKGAVAIFYEGDYDNLPTDIPMFKISNALELMHVSAPIFYRESLKMATLIGITGTEGKTSVAMFTAKALQKFGRYVGMIGTNGIGPLDQLKENTHTTPDFLALYRSIDQIVKAYPAHNEIDIVLEVTSHALDQKRVNGLSFEVSTFLNLARDHLDYHHTVEAYREAKERLFKEYPSKASVLNISDPVGKELFDDLSVKNDRPLFPFGEVECDHVNYLKISKIDLHAQGLCFTLTYHGESYLIESPLFGHFNAYNLVAMVGNLLAMGLPMDKIGRILPEITLVKGRMEALQLPNGAVAVIDYAHKPNALLQALKALKKHIPNGDLYCIFGCGGDRDRGKRPLMAEIAEEYADYVIVTNDNPRTEDENFIADEIFTGFKDPQKNIERILDRKKAIVNTLAKAQAGDIILIAGKGHEDYQIIGQTKHHFSDAEVVSAFIHKG</sequence>
<dbReference type="InterPro" id="IPR000713">
    <property type="entry name" value="Mur_ligase_N"/>
</dbReference>
<keyword evidence="7" id="KW-0963">Cytoplasm</keyword>
<evidence type="ECO:0000259" key="11">
    <source>
        <dbReference type="Pfam" id="PF08245"/>
    </source>
</evidence>
<keyword evidence="6 7" id="KW-0961">Cell wall biogenesis/degradation</keyword>
<dbReference type="PANTHER" id="PTHR23135:SF4">
    <property type="entry name" value="UDP-N-ACETYLMURAMOYL-L-ALANYL-D-GLUTAMATE--2,6-DIAMINOPIMELATE LIGASE MURE HOMOLOG, CHLOROPLASTIC"/>
    <property type="match status" value="1"/>
</dbReference>
<dbReference type="Gene3D" id="3.90.190.20">
    <property type="entry name" value="Mur ligase, C-terminal domain"/>
    <property type="match status" value="1"/>
</dbReference>
<evidence type="ECO:0000313" key="13">
    <source>
        <dbReference type="Proteomes" id="UP001500631"/>
    </source>
</evidence>
<comment type="subcellular location">
    <subcellularLocation>
        <location evidence="7 8">Cytoplasm</location>
    </subcellularLocation>
</comment>
<feature type="short sequence motif" description="Meso-diaminopimelate recognition motif" evidence="7">
    <location>
        <begin position="413"/>
        <end position="416"/>
    </location>
</feature>
<evidence type="ECO:0000256" key="7">
    <source>
        <dbReference type="HAMAP-Rule" id="MF_00208"/>
    </source>
</evidence>
<comment type="function">
    <text evidence="7">Catalyzes the addition of meso-diaminopimelic acid to the nucleotide precursor UDP-N-acetylmuramoyl-L-alanyl-D-glutamate (UMAG) in the biosynthesis of bacterial cell-wall peptidoglycan.</text>
</comment>
<comment type="pathway">
    <text evidence="7 8">Cell wall biogenesis; peptidoglycan biosynthesis.</text>
</comment>
<dbReference type="InterPro" id="IPR005761">
    <property type="entry name" value="UDP-N-AcMur-Glu-dNH2Pim_ligase"/>
</dbReference>
<comment type="caution">
    <text evidence="12">The sequence shown here is derived from an EMBL/GenBank/DDBJ whole genome shotgun (WGS) entry which is preliminary data.</text>
</comment>
<dbReference type="Gene3D" id="3.40.1390.10">
    <property type="entry name" value="MurE/MurF, N-terminal domain"/>
    <property type="match status" value="1"/>
</dbReference>
<keyword evidence="5 7" id="KW-0131">Cell cycle</keyword>
<feature type="binding site" evidence="7">
    <location>
        <position position="190"/>
    </location>
    <ligand>
        <name>UDP-N-acetyl-alpha-D-muramoyl-L-alanyl-D-glutamate</name>
        <dbReference type="ChEBI" id="CHEBI:83900"/>
    </ligand>
</feature>
<dbReference type="Gene3D" id="3.40.1190.10">
    <property type="entry name" value="Mur-like, catalytic domain"/>
    <property type="match status" value="1"/>
</dbReference>
<feature type="modified residue" description="N6-carboxylysine" evidence="7">
    <location>
        <position position="222"/>
    </location>
</feature>
<feature type="binding site" evidence="7">
    <location>
        <position position="469"/>
    </location>
    <ligand>
        <name>meso-2,6-diaminopimelate</name>
        <dbReference type="ChEBI" id="CHEBI:57791"/>
    </ligand>
</feature>
<gene>
    <name evidence="7" type="primary">murE</name>
    <name evidence="12" type="ORF">GCM10023338_14260</name>
</gene>
<keyword evidence="3 7" id="KW-0133">Cell shape</keyword>
<dbReference type="InterPro" id="IPR013221">
    <property type="entry name" value="Mur_ligase_cen"/>
</dbReference>
<feature type="binding site" evidence="7">
    <location>
        <begin position="413"/>
        <end position="416"/>
    </location>
    <ligand>
        <name>meso-2,6-diaminopimelate</name>
        <dbReference type="ChEBI" id="CHEBI:57791"/>
    </ligand>
</feature>
<keyword evidence="7" id="KW-0547">Nucleotide-binding</keyword>
<dbReference type="SUPFAM" id="SSF63418">
    <property type="entry name" value="MurE/MurF N-terminal domain"/>
    <property type="match status" value="1"/>
</dbReference>
<reference evidence="13" key="1">
    <citation type="journal article" date="2019" name="Int. J. Syst. Evol. Microbiol.">
        <title>The Global Catalogue of Microorganisms (GCM) 10K type strain sequencing project: providing services to taxonomists for standard genome sequencing and annotation.</title>
        <authorList>
            <consortium name="The Broad Institute Genomics Platform"/>
            <consortium name="The Broad Institute Genome Sequencing Center for Infectious Disease"/>
            <person name="Wu L."/>
            <person name="Ma J."/>
        </authorList>
    </citation>
    <scope>NUCLEOTIDE SEQUENCE [LARGE SCALE GENOMIC DNA]</scope>
    <source>
        <strain evidence="13">JCM 18424</strain>
    </source>
</reference>
<comment type="PTM">
    <text evidence="7">Carboxylation is probably crucial for Mg(2+) binding and, consequently, for the gamma-phosphate positioning of ATP.</text>
</comment>
<evidence type="ECO:0000256" key="4">
    <source>
        <dbReference type="ARBA" id="ARBA00022984"/>
    </source>
</evidence>
<comment type="cofactor">
    <cofactor evidence="7">
        <name>Mg(2+)</name>
        <dbReference type="ChEBI" id="CHEBI:18420"/>
    </cofactor>
</comment>
<evidence type="ECO:0000256" key="3">
    <source>
        <dbReference type="ARBA" id="ARBA00022960"/>
    </source>
</evidence>
<comment type="similarity">
    <text evidence="1 7">Belongs to the MurCDEF family. MurE subfamily.</text>
</comment>
<comment type="caution">
    <text evidence="7">Lacks conserved residue(s) required for the propagation of feature annotation.</text>
</comment>
<evidence type="ECO:0000256" key="2">
    <source>
        <dbReference type="ARBA" id="ARBA00022618"/>
    </source>
</evidence>
<feature type="binding site" evidence="7">
    <location>
        <position position="182"/>
    </location>
    <ligand>
        <name>UDP-N-acetyl-alpha-D-muramoyl-L-alanyl-D-glutamate</name>
        <dbReference type="ChEBI" id="CHEBI:83900"/>
    </ligand>
</feature>
<dbReference type="GO" id="GO:0016874">
    <property type="term" value="F:ligase activity"/>
    <property type="evidence" value="ECO:0007669"/>
    <property type="project" value="UniProtKB-KW"/>
</dbReference>
<feature type="binding site" evidence="7">
    <location>
        <begin position="109"/>
        <end position="115"/>
    </location>
    <ligand>
        <name>ATP</name>
        <dbReference type="ChEBI" id="CHEBI:30616"/>
    </ligand>
</feature>
<protein>
    <recommendedName>
        <fullName evidence="7">UDP-N-acetylmuramoyl-L-alanyl-D-glutamate--2,6-diaminopimelate ligase</fullName>
        <ecNumber evidence="7">6.3.2.13</ecNumber>
    </recommendedName>
    <alternativeName>
        <fullName evidence="7">Meso-A2pm-adding enzyme</fullName>
    </alternativeName>
    <alternativeName>
        <fullName evidence="7">Meso-diaminopimelate-adding enzyme</fullName>
    </alternativeName>
    <alternativeName>
        <fullName evidence="7">UDP-MurNAc-L-Ala-D-Glu:meso-diaminopimelate ligase</fullName>
    </alternativeName>
    <alternativeName>
        <fullName evidence="7">UDP-MurNAc-tripeptide synthetase</fullName>
    </alternativeName>
    <alternativeName>
        <fullName evidence="7">UDP-N-acetylmuramyl-tripeptide synthetase</fullName>
    </alternativeName>
</protein>
<feature type="domain" description="Mur ligase central" evidence="11">
    <location>
        <begin position="107"/>
        <end position="314"/>
    </location>
</feature>
<keyword evidence="7" id="KW-0460">Magnesium</keyword>
<dbReference type="SUPFAM" id="SSF53244">
    <property type="entry name" value="MurD-like peptide ligases, peptide-binding domain"/>
    <property type="match status" value="1"/>
</dbReference>
<dbReference type="NCBIfam" id="TIGR01085">
    <property type="entry name" value="murE"/>
    <property type="match status" value="1"/>
</dbReference>
<evidence type="ECO:0000256" key="5">
    <source>
        <dbReference type="ARBA" id="ARBA00023306"/>
    </source>
</evidence>
<keyword evidence="2 7" id="KW-0132">Cell division</keyword>
<feature type="domain" description="Mur ligase N-terminal catalytic" evidence="9">
    <location>
        <begin position="21"/>
        <end position="66"/>
    </location>
</feature>
<dbReference type="Pfam" id="PF02875">
    <property type="entry name" value="Mur_ligase_C"/>
    <property type="match status" value="1"/>
</dbReference>
<feature type="binding site" evidence="7">
    <location>
        <position position="28"/>
    </location>
    <ligand>
        <name>UDP-N-acetyl-alpha-D-muramoyl-L-alanyl-D-glutamate</name>
        <dbReference type="ChEBI" id="CHEBI:83900"/>
    </ligand>
</feature>
<dbReference type="HAMAP" id="MF_00208">
    <property type="entry name" value="MurE"/>
    <property type="match status" value="1"/>
</dbReference>
<dbReference type="InterPro" id="IPR004101">
    <property type="entry name" value="Mur_ligase_C"/>
</dbReference>
<evidence type="ECO:0000259" key="9">
    <source>
        <dbReference type="Pfam" id="PF01225"/>
    </source>
</evidence>
<dbReference type="NCBIfam" id="NF001126">
    <property type="entry name" value="PRK00139.1-4"/>
    <property type="match status" value="1"/>
</dbReference>
<keyword evidence="7" id="KW-0067">ATP-binding</keyword>
<dbReference type="EMBL" id="BAABKE010000004">
    <property type="protein sequence ID" value="GAA5099992.1"/>
    <property type="molecule type" value="Genomic_DNA"/>
</dbReference>
<dbReference type="InterPro" id="IPR035911">
    <property type="entry name" value="MurE/MurF_N"/>
</dbReference>
<comment type="catalytic activity">
    <reaction evidence="7">
        <text>UDP-N-acetyl-alpha-D-muramoyl-L-alanyl-D-glutamate + meso-2,6-diaminopimelate + ATP = UDP-N-acetyl-alpha-D-muramoyl-L-alanyl-gamma-D-glutamyl-meso-2,6-diaminopimelate + ADP + phosphate + H(+)</text>
        <dbReference type="Rhea" id="RHEA:23676"/>
        <dbReference type="ChEBI" id="CHEBI:15378"/>
        <dbReference type="ChEBI" id="CHEBI:30616"/>
        <dbReference type="ChEBI" id="CHEBI:43474"/>
        <dbReference type="ChEBI" id="CHEBI:57791"/>
        <dbReference type="ChEBI" id="CHEBI:83900"/>
        <dbReference type="ChEBI" id="CHEBI:83905"/>
        <dbReference type="ChEBI" id="CHEBI:456216"/>
        <dbReference type="EC" id="6.3.2.13"/>
    </reaction>
</comment>
<evidence type="ECO:0000256" key="6">
    <source>
        <dbReference type="ARBA" id="ARBA00023316"/>
    </source>
</evidence>
<evidence type="ECO:0000256" key="1">
    <source>
        <dbReference type="ARBA" id="ARBA00005898"/>
    </source>
</evidence>
<name>A0ABP9MQ78_9GAMM</name>
<proteinExistence type="inferred from homology"/>
<dbReference type="Pfam" id="PF08245">
    <property type="entry name" value="Mur_ligase_M"/>
    <property type="match status" value="1"/>
</dbReference>
<evidence type="ECO:0000256" key="8">
    <source>
        <dbReference type="RuleBase" id="RU004135"/>
    </source>
</evidence>
<keyword evidence="4 7" id="KW-0573">Peptidoglycan synthesis</keyword>
<accession>A0ABP9MQ78</accession>
<feature type="binding site" evidence="7">
    <location>
        <position position="389"/>
    </location>
    <ligand>
        <name>meso-2,6-diaminopimelate</name>
        <dbReference type="ChEBI" id="CHEBI:57791"/>
    </ligand>
</feature>
<keyword evidence="13" id="KW-1185">Reference proteome</keyword>
<dbReference type="PANTHER" id="PTHR23135">
    <property type="entry name" value="MUR LIGASE FAMILY MEMBER"/>
    <property type="match status" value="1"/>
</dbReference>
<evidence type="ECO:0000313" key="12">
    <source>
        <dbReference type="EMBL" id="GAA5099992.1"/>
    </source>
</evidence>
<dbReference type="EC" id="6.3.2.13" evidence="7"/>
<dbReference type="InterPro" id="IPR036565">
    <property type="entry name" value="Mur-like_cat_sf"/>
</dbReference>
<dbReference type="Pfam" id="PF01225">
    <property type="entry name" value="Mur_ligase"/>
    <property type="match status" value="1"/>
</dbReference>
<dbReference type="SUPFAM" id="SSF53623">
    <property type="entry name" value="MurD-like peptide ligases, catalytic domain"/>
    <property type="match status" value="1"/>
</dbReference>
<dbReference type="RefSeq" id="WP_077925509.1">
    <property type="nucleotide sequence ID" value="NZ_BAABKE010000004.1"/>
</dbReference>
<keyword evidence="7 12" id="KW-0436">Ligase</keyword>
<feature type="binding site" evidence="7">
    <location>
        <position position="188"/>
    </location>
    <ligand>
        <name>UDP-N-acetyl-alpha-D-muramoyl-L-alanyl-D-glutamate</name>
        <dbReference type="ChEBI" id="CHEBI:83900"/>
    </ligand>
</feature>
<dbReference type="Proteomes" id="UP001500631">
    <property type="component" value="Unassembled WGS sequence"/>
</dbReference>